<evidence type="ECO:0000256" key="4">
    <source>
        <dbReference type="ARBA" id="ARBA00022490"/>
    </source>
</evidence>
<evidence type="ECO:0000313" key="14">
    <source>
        <dbReference type="EMBL" id="VAX20721.1"/>
    </source>
</evidence>
<dbReference type="GO" id="GO:0005525">
    <property type="term" value="F:GTP binding"/>
    <property type="evidence" value="ECO:0007669"/>
    <property type="project" value="UniProtKB-KW"/>
</dbReference>
<feature type="domain" description="AAA+ ATPase" evidence="11">
    <location>
        <begin position="172"/>
        <end position="319"/>
    </location>
</feature>
<protein>
    <submittedName>
        <fullName evidence="14">Signal recognition particle receptor FtsY</fullName>
    </submittedName>
</protein>
<dbReference type="SMART" id="SM00963">
    <property type="entry name" value="SRP54_N"/>
    <property type="match status" value="1"/>
</dbReference>
<dbReference type="FunFam" id="1.20.120.140:FF:000002">
    <property type="entry name" value="Signal recognition particle receptor FtsY"/>
    <property type="match status" value="1"/>
</dbReference>
<evidence type="ECO:0000256" key="6">
    <source>
        <dbReference type="ARBA" id="ARBA00022801"/>
    </source>
</evidence>
<dbReference type="GO" id="GO:0003924">
    <property type="term" value="F:GTPase activity"/>
    <property type="evidence" value="ECO:0007669"/>
    <property type="project" value="TreeGrafter"/>
</dbReference>
<evidence type="ECO:0000259" key="13">
    <source>
        <dbReference type="SMART" id="SM00963"/>
    </source>
</evidence>
<comment type="subcellular location">
    <subcellularLocation>
        <location evidence="1">Cell membrane</location>
        <topology evidence="1">Peripheral membrane protein</topology>
        <orientation evidence="1">Cytoplasmic side</orientation>
    </subcellularLocation>
</comment>
<feature type="domain" description="SRP54-type proteins GTP-binding" evidence="12">
    <location>
        <begin position="173"/>
        <end position="374"/>
    </location>
</feature>
<keyword evidence="4" id="KW-0963">Cytoplasm</keyword>
<keyword evidence="9 14" id="KW-0675">Receptor</keyword>
<dbReference type="Gene3D" id="3.40.50.300">
    <property type="entry name" value="P-loop containing nucleotide triphosphate hydrolases"/>
    <property type="match status" value="1"/>
</dbReference>
<dbReference type="GO" id="GO:0006614">
    <property type="term" value="P:SRP-dependent cotranslational protein targeting to membrane"/>
    <property type="evidence" value="ECO:0007669"/>
    <property type="project" value="InterPro"/>
</dbReference>
<dbReference type="Pfam" id="PF02881">
    <property type="entry name" value="SRP54_N"/>
    <property type="match status" value="1"/>
</dbReference>
<dbReference type="GO" id="GO:0005737">
    <property type="term" value="C:cytoplasm"/>
    <property type="evidence" value="ECO:0007669"/>
    <property type="project" value="UniProtKB-ARBA"/>
</dbReference>
<dbReference type="HAMAP" id="MF_00920">
    <property type="entry name" value="FtsY"/>
    <property type="match status" value="1"/>
</dbReference>
<evidence type="ECO:0000256" key="2">
    <source>
        <dbReference type="ARBA" id="ARBA00008531"/>
    </source>
</evidence>
<dbReference type="GO" id="GO:0005047">
    <property type="term" value="F:signal recognition particle binding"/>
    <property type="evidence" value="ECO:0007669"/>
    <property type="project" value="TreeGrafter"/>
</dbReference>
<dbReference type="SUPFAM" id="SSF47364">
    <property type="entry name" value="Domain of the SRP/SRP receptor G-proteins"/>
    <property type="match status" value="1"/>
</dbReference>
<keyword evidence="8" id="KW-0472">Membrane</keyword>
<evidence type="ECO:0000256" key="9">
    <source>
        <dbReference type="ARBA" id="ARBA00023170"/>
    </source>
</evidence>
<comment type="similarity">
    <text evidence="2">Belongs to the GTP-binding SRP family.</text>
</comment>
<dbReference type="InterPro" id="IPR027417">
    <property type="entry name" value="P-loop_NTPase"/>
</dbReference>
<dbReference type="InterPro" id="IPR004390">
    <property type="entry name" value="SR_rcpt_FtsY"/>
</dbReference>
<dbReference type="SMART" id="SM00962">
    <property type="entry name" value="SRP54"/>
    <property type="match status" value="1"/>
</dbReference>
<evidence type="ECO:0000256" key="10">
    <source>
        <dbReference type="SAM" id="MobiDB-lite"/>
    </source>
</evidence>
<keyword evidence="5" id="KW-0547">Nucleotide-binding</keyword>
<dbReference type="InterPro" id="IPR000897">
    <property type="entry name" value="SRP54_GTPase_dom"/>
</dbReference>
<feature type="region of interest" description="Disordered" evidence="10">
    <location>
        <begin position="1"/>
        <end position="64"/>
    </location>
</feature>
<proteinExistence type="inferred from homology"/>
<keyword evidence="6" id="KW-0378">Hydrolase</keyword>
<evidence type="ECO:0000256" key="3">
    <source>
        <dbReference type="ARBA" id="ARBA00022475"/>
    </source>
</evidence>
<dbReference type="Gene3D" id="1.20.120.140">
    <property type="entry name" value="Signal recognition particle SRP54, nucleotide-binding domain"/>
    <property type="match status" value="1"/>
</dbReference>
<sequence length="383" mass="42025">MVFGLFGKKKKEDKEAKEEPRSAEEQPSDEIAESPTVIETEETQSTPESKPVEPESVDDVELKEPVKPEKTGIFKRLVKGLSKTNKSLTDGFERLIGAHVTLDEAFMDELEEVLLTADIGVDITMRIVSDLRLDVKKNLLKDTKQVVEFIKKELTAIIMQDISDHAVETDEKPYVFLVIGVNGSGKTTTIGKLTAQLTGMKKSVLLAAADTFRAAAIDQLEEWAKRSDADFVRHKPGADPSAVVFDGIKAAQARKRDVMIADTAGRLHTKANLMEELKKIKRIIGREIPGAPHETLLVLDATTGQNAVNQARIFHDEVGVTGIVLTKLDGTAKGGVVINIMEKLRIPVKMIGIGEGIDDLRPFDAKEFVEAIFMDGALAKSEE</sequence>
<accession>A0A3B1C1X3</accession>
<dbReference type="InterPro" id="IPR003593">
    <property type="entry name" value="AAA+_ATPase"/>
</dbReference>
<reference evidence="14" key="1">
    <citation type="submission" date="2018-06" db="EMBL/GenBank/DDBJ databases">
        <authorList>
            <person name="Zhirakovskaya E."/>
        </authorList>
    </citation>
    <scope>NUCLEOTIDE SEQUENCE</scope>
</reference>
<dbReference type="PANTHER" id="PTHR43134">
    <property type="entry name" value="SIGNAL RECOGNITION PARTICLE RECEPTOR SUBUNIT ALPHA"/>
    <property type="match status" value="1"/>
</dbReference>
<evidence type="ECO:0000256" key="8">
    <source>
        <dbReference type="ARBA" id="ARBA00023136"/>
    </source>
</evidence>
<dbReference type="PANTHER" id="PTHR43134:SF1">
    <property type="entry name" value="SIGNAL RECOGNITION PARTICLE RECEPTOR SUBUNIT ALPHA"/>
    <property type="match status" value="1"/>
</dbReference>
<dbReference type="GO" id="GO:0005886">
    <property type="term" value="C:plasma membrane"/>
    <property type="evidence" value="ECO:0007669"/>
    <property type="project" value="UniProtKB-SubCell"/>
</dbReference>
<evidence type="ECO:0000256" key="7">
    <source>
        <dbReference type="ARBA" id="ARBA00023134"/>
    </source>
</evidence>
<dbReference type="SMART" id="SM00382">
    <property type="entry name" value="AAA"/>
    <property type="match status" value="1"/>
</dbReference>
<evidence type="ECO:0000259" key="11">
    <source>
        <dbReference type="SMART" id="SM00382"/>
    </source>
</evidence>
<organism evidence="14">
    <name type="scientific">hydrothermal vent metagenome</name>
    <dbReference type="NCBI Taxonomy" id="652676"/>
    <lineage>
        <taxon>unclassified sequences</taxon>
        <taxon>metagenomes</taxon>
        <taxon>ecological metagenomes</taxon>
    </lineage>
</organism>
<dbReference type="CDD" id="cd17874">
    <property type="entry name" value="FtsY"/>
    <property type="match status" value="1"/>
</dbReference>
<evidence type="ECO:0000259" key="12">
    <source>
        <dbReference type="SMART" id="SM00962"/>
    </source>
</evidence>
<keyword evidence="3" id="KW-1003">Cell membrane</keyword>
<dbReference type="EMBL" id="UOGA01000184">
    <property type="protein sequence ID" value="VAX20721.1"/>
    <property type="molecule type" value="Genomic_DNA"/>
</dbReference>
<dbReference type="FunFam" id="3.40.50.300:FF:000053">
    <property type="entry name" value="Signal recognition particle receptor FtsY"/>
    <property type="match status" value="1"/>
</dbReference>
<dbReference type="InterPro" id="IPR013822">
    <property type="entry name" value="Signal_recog_particl_SRP54_hlx"/>
</dbReference>
<evidence type="ECO:0000256" key="1">
    <source>
        <dbReference type="ARBA" id="ARBA00004413"/>
    </source>
</evidence>
<gene>
    <name evidence="14" type="ORF">MNBD_NITROSPINAE04-1548</name>
</gene>
<keyword evidence="7" id="KW-0342">GTP-binding</keyword>
<dbReference type="AlphaFoldDB" id="A0A3B1C1X3"/>
<dbReference type="NCBIfam" id="TIGR00064">
    <property type="entry name" value="ftsY"/>
    <property type="match status" value="1"/>
</dbReference>
<evidence type="ECO:0000256" key="5">
    <source>
        <dbReference type="ARBA" id="ARBA00022741"/>
    </source>
</evidence>
<dbReference type="InterPro" id="IPR042101">
    <property type="entry name" value="SRP54_N_sf"/>
</dbReference>
<name>A0A3B1C1X3_9ZZZZ</name>
<feature type="compositionally biased region" description="Basic and acidic residues" evidence="10">
    <location>
        <begin position="10"/>
        <end position="24"/>
    </location>
</feature>
<feature type="domain" description="Signal recognition particle SRP54 helical bundle" evidence="13">
    <location>
        <begin position="77"/>
        <end position="158"/>
    </location>
</feature>
<dbReference type="Pfam" id="PF00448">
    <property type="entry name" value="SRP54"/>
    <property type="match status" value="1"/>
</dbReference>
<dbReference type="SUPFAM" id="SSF52540">
    <property type="entry name" value="P-loop containing nucleoside triphosphate hydrolases"/>
    <property type="match status" value="1"/>
</dbReference>
<dbReference type="InterPro" id="IPR036225">
    <property type="entry name" value="SRP/SRP_N"/>
</dbReference>